<dbReference type="Proteomes" id="UP000321532">
    <property type="component" value="Unassembled WGS sequence"/>
</dbReference>
<accession>A0A512B0N7</accession>
<evidence type="ECO:0000313" key="2">
    <source>
        <dbReference type="Proteomes" id="UP000321532"/>
    </source>
</evidence>
<comment type="caution">
    <text evidence="1">The sequence shown here is derived from an EMBL/GenBank/DDBJ whole genome shotgun (WGS) entry which is preliminary data.</text>
</comment>
<dbReference type="EMBL" id="BJYS01000024">
    <property type="protein sequence ID" value="GEO05525.1"/>
    <property type="molecule type" value="Genomic_DNA"/>
</dbReference>
<organism evidence="1 2">
    <name type="scientific">Adhaeribacter aerolatus</name>
    <dbReference type="NCBI Taxonomy" id="670289"/>
    <lineage>
        <taxon>Bacteria</taxon>
        <taxon>Pseudomonadati</taxon>
        <taxon>Bacteroidota</taxon>
        <taxon>Cytophagia</taxon>
        <taxon>Cytophagales</taxon>
        <taxon>Hymenobacteraceae</taxon>
        <taxon>Adhaeribacter</taxon>
    </lineage>
</organism>
<name>A0A512B0N7_9BACT</name>
<evidence type="ECO:0000313" key="1">
    <source>
        <dbReference type="EMBL" id="GEO05525.1"/>
    </source>
</evidence>
<protein>
    <submittedName>
        <fullName evidence="1">Uncharacterized protein</fullName>
    </submittedName>
</protein>
<proteinExistence type="predicted"/>
<sequence length="140" mass="16449">MPEQITPFIEQFYDDAEIWPIIQGAPYLQQQFQEPDILHNTVVVVLPMVRRQPGYQPHQFDLYLFIKHHQVTDLGELELYRVKDFIRQKVDVSPLMHALQQLAGVDTIQVLESIKRQLKFLQRLENQDLPVAPAQMINAF</sequence>
<dbReference type="OrthoDB" id="9831932at2"/>
<gene>
    <name evidence="1" type="ORF">AAE02nite_31890</name>
</gene>
<dbReference type="RefSeq" id="WP_146899697.1">
    <property type="nucleotide sequence ID" value="NZ_BJYS01000024.1"/>
</dbReference>
<dbReference type="AlphaFoldDB" id="A0A512B0N7"/>
<reference evidence="1 2" key="1">
    <citation type="submission" date="2019-07" db="EMBL/GenBank/DDBJ databases">
        <title>Whole genome shotgun sequence of Adhaeribacter aerolatus NBRC 106133.</title>
        <authorList>
            <person name="Hosoyama A."/>
            <person name="Uohara A."/>
            <person name="Ohji S."/>
            <person name="Ichikawa N."/>
        </authorList>
    </citation>
    <scope>NUCLEOTIDE SEQUENCE [LARGE SCALE GENOMIC DNA]</scope>
    <source>
        <strain evidence="1 2">NBRC 106133</strain>
    </source>
</reference>
<keyword evidence="2" id="KW-1185">Reference proteome</keyword>